<reference evidence="2" key="1">
    <citation type="submission" date="2019-09" db="UniProtKB">
        <authorList>
            <consortium name="WormBaseParasite"/>
        </authorList>
    </citation>
    <scope>IDENTIFICATION</scope>
</reference>
<accession>A0A183G895</accession>
<name>A0A183G895_HELPZ</name>
<dbReference type="AlphaFoldDB" id="A0A183G895"/>
<dbReference type="WBParaSite" id="HPBE_0001807201-mRNA-1">
    <property type="protein sequence ID" value="HPBE_0001807201-mRNA-1"/>
    <property type="gene ID" value="HPBE_0001807201"/>
</dbReference>
<sequence length="100" mass="11299">LAVMKLLGLEKHELTTSAGFVIEFRRKPEPSVRLLDHDPDPIDRHVIYRATYTADLAKIADKNGWIPFRKFESLVGKFAIADWRAACGRHPCVPALAPYV</sequence>
<dbReference type="Proteomes" id="UP000050761">
    <property type="component" value="Unassembled WGS sequence"/>
</dbReference>
<evidence type="ECO:0000313" key="2">
    <source>
        <dbReference type="WBParaSite" id="HPBE_0001807201-mRNA-1"/>
    </source>
</evidence>
<protein>
    <submittedName>
        <fullName evidence="2">NAD(P)-dependent oxidoreductase</fullName>
    </submittedName>
</protein>
<keyword evidence="1" id="KW-1185">Reference proteome</keyword>
<proteinExistence type="predicted"/>
<evidence type="ECO:0000313" key="1">
    <source>
        <dbReference type="Proteomes" id="UP000050761"/>
    </source>
</evidence>
<organism evidence="1 2">
    <name type="scientific">Heligmosomoides polygyrus</name>
    <name type="common">Parasitic roundworm</name>
    <dbReference type="NCBI Taxonomy" id="6339"/>
    <lineage>
        <taxon>Eukaryota</taxon>
        <taxon>Metazoa</taxon>
        <taxon>Ecdysozoa</taxon>
        <taxon>Nematoda</taxon>
        <taxon>Chromadorea</taxon>
        <taxon>Rhabditida</taxon>
        <taxon>Rhabditina</taxon>
        <taxon>Rhabditomorpha</taxon>
        <taxon>Strongyloidea</taxon>
        <taxon>Heligmosomidae</taxon>
        <taxon>Heligmosomoides</taxon>
    </lineage>
</organism>